<gene>
    <name evidence="2" type="ORF">H7344_09860</name>
</gene>
<keyword evidence="2" id="KW-0808">Transferase</keyword>
<dbReference type="EMBL" id="JACMYC010000004">
    <property type="protein sequence ID" value="MBC2960599.1"/>
    <property type="molecule type" value="Genomic_DNA"/>
</dbReference>
<dbReference type="Gene3D" id="3.40.50.2000">
    <property type="entry name" value="Glycogen Phosphorylase B"/>
    <property type="match status" value="1"/>
</dbReference>
<protein>
    <submittedName>
        <fullName evidence="2">Glycosyl transferase</fullName>
    </submittedName>
</protein>
<dbReference type="PANTHER" id="PTHR21015:SF22">
    <property type="entry name" value="GLYCOSYLTRANSFERASE"/>
    <property type="match status" value="1"/>
</dbReference>
<dbReference type="Proteomes" id="UP000604001">
    <property type="component" value="Unassembled WGS sequence"/>
</dbReference>
<feature type="domain" description="Glycosyl transferase family 28 C-terminal" evidence="1">
    <location>
        <begin position="231"/>
        <end position="282"/>
    </location>
</feature>
<dbReference type="RefSeq" id="WP_186345825.1">
    <property type="nucleotide sequence ID" value="NZ_BMMR01000001.1"/>
</dbReference>
<evidence type="ECO:0000313" key="3">
    <source>
        <dbReference type="Proteomes" id="UP000604001"/>
    </source>
</evidence>
<evidence type="ECO:0000313" key="2">
    <source>
        <dbReference type="EMBL" id="MBC2960599.1"/>
    </source>
</evidence>
<dbReference type="GO" id="GO:0016740">
    <property type="term" value="F:transferase activity"/>
    <property type="evidence" value="ECO:0007669"/>
    <property type="project" value="UniProtKB-KW"/>
</dbReference>
<dbReference type="Pfam" id="PF04101">
    <property type="entry name" value="Glyco_tran_28_C"/>
    <property type="match status" value="1"/>
</dbReference>
<dbReference type="PANTHER" id="PTHR21015">
    <property type="entry name" value="UDP-N-ACETYLGLUCOSAMINE--N-ACETYLMURAMYL-(PENTAPEPTIDE) PYROPHOSPHORYL-UNDECAPRENOL N-ACETYLGLUCOSAMINE TRANSFERASE 1"/>
    <property type="match status" value="1"/>
</dbReference>
<keyword evidence="3" id="KW-1185">Reference proteome</keyword>
<sequence>MTGVVPGVGYYVHHVGRGHLHRAGSIAAELARDGVEVTGLSTLPEPAGWPGPWVQLARDDEDVDAARDAVTAGGRLHWVPRHAAGLRDRMATISAWIGATAPRAMVVDVSVEVCLLARLHGVPVVSAVLPGVRDDDPHLLGADVADALLAFWPAEATALGMVRPASLAERVTAVGGLARYAVAEPAPRRPGAPRVTYLAGSGGHELDPVLLAEARRETPDWEWSVLGGTAPWVDDPRSAIAEADVVVTHAGQNALAEVAALRRPCVVVPQDRPHDEQRTTARLLDAGPWPAIARETFPVTGWSALLDEARALDGAAWAGWCDDGAAARAAAVVRRVVDEGTG</sequence>
<proteinExistence type="predicted"/>
<comment type="caution">
    <text evidence="2">The sequence shown here is derived from an EMBL/GenBank/DDBJ whole genome shotgun (WGS) entry which is preliminary data.</text>
</comment>
<name>A0ABR6U826_9ACTN</name>
<accession>A0ABR6U826</accession>
<evidence type="ECO:0000259" key="1">
    <source>
        <dbReference type="Pfam" id="PF04101"/>
    </source>
</evidence>
<reference evidence="2 3" key="1">
    <citation type="submission" date="2020-08" db="EMBL/GenBank/DDBJ databases">
        <title>novel species in genus Nocardioides.</title>
        <authorList>
            <person name="Zhang G."/>
        </authorList>
    </citation>
    <scope>NUCLEOTIDE SEQUENCE [LARGE SCALE GENOMIC DNA]</scope>
    <source>
        <strain evidence="2 3">SC8A-24</strain>
    </source>
</reference>
<dbReference type="SUPFAM" id="SSF53756">
    <property type="entry name" value="UDP-Glycosyltransferase/glycogen phosphorylase"/>
    <property type="match status" value="1"/>
</dbReference>
<organism evidence="2 3">
    <name type="scientific">Nocardioides deserti</name>
    <dbReference type="NCBI Taxonomy" id="1588644"/>
    <lineage>
        <taxon>Bacteria</taxon>
        <taxon>Bacillati</taxon>
        <taxon>Actinomycetota</taxon>
        <taxon>Actinomycetes</taxon>
        <taxon>Propionibacteriales</taxon>
        <taxon>Nocardioidaceae</taxon>
        <taxon>Nocardioides</taxon>
    </lineage>
</organism>
<dbReference type="InterPro" id="IPR007235">
    <property type="entry name" value="Glyco_trans_28_C"/>
</dbReference>